<keyword evidence="1" id="KW-0175">Coiled coil</keyword>
<dbReference type="InParanoid" id="I1C825"/>
<feature type="coiled-coil region" evidence="1">
    <location>
        <begin position="189"/>
        <end position="225"/>
    </location>
</feature>
<sequence>MKDVVMSKLFGKNWYIKISAAVSFLAIHFLFQYMRTPLRSEEEAGSLLETYLLQGWVMTDQICSVEDCSYPLMRSKDGSTSFCTHHDPLPNAPSKRPTLGLIQESATEVDELDLRRQRREQSSKASQLIGQKMLQKWALLNENCPNDTCYAIPLIRHPTSKQMYCVICEKFIVKKEDTQTRSTAVETKRQVVQEKQQEFEKTAEKKEQEMTIERKEQERTIERKEQGTIKRQKIISQSNLFSSQTVLSNLSAKMNDLNERIKTSDDPVELSQLFKSIKSCANAIKACAEAERVYDKNL</sequence>
<accession>I1C825</accession>
<dbReference type="InterPro" id="IPR051888">
    <property type="entry name" value="UPF0148_domain"/>
</dbReference>
<dbReference type="PANTHER" id="PTHR16537">
    <property type="entry name" value="SJOEGREN SYNDROME/SCLERODERMA AUTOANTIGEN 1"/>
    <property type="match status" value="1"/>
</dbReference>
<dbReference type="PANTHER" id="PTHR16537:SF1">
    <property type="entry name" value="PROTEIN ZNRD2"/>
    <property type="match status" value="1"/>
</dbReference>
<dbReference type="OMA" id="YEKMDTA"/>
<gene>
    <name evidence="3" type="ORF">RO3G_09315</name>
</gene>
<dbReference type="Pfam" id="PF06677">
    <property type="entry name" value="Auto_anti-p27"/>
    <property type="match status" value="2"/>
</dbReference>
<protein>
    <submittedName>
        <fullName evidence="3">Uncharacterized protein</fullName>
    </submittedName>
</protein>
<dbReference type="eggNOG" id="ENOG502S87J">
    <property type="taxonomic scope" value="Eukaryota"/>
</dbReference>
<keyword evidence="2" id="KW-0472">Membrane</keyword>
<dbReference type="OrthoDB" id="28939at2759"/>
<proteinExistence type="predicted"/>
<reference evidence="3 4" key="1">
    <citation type="journal article" date="2009" name="PLoS Genet.">
        <title>Genomic analysis of the basal lineage fungus Rhizopus oryzae reveals a whole-genome duplication.</title>
        <authorList>
            <person name="Ma L.-J."/>
            <person name="Ibrahim A.S."/>
            <person name="Skory C."/>
            <person name="Grabherr M.G."/>
            <person name="Burger G."/>
            <person name="Butler M."/>
            <person name="Elias M."/>
            <person name="Idnurm A."/>
            <person name="Lang B.F."/>
            <person name="Sone T."/>
            <person name="Abe A."/>
            <person name="Calvo S.E."/>
            <person name="Corrochano L.M."/>
            <person name="Engels R."/>
            <person name="Fu J."/>
            <person name="Hansberg W."/>
            <person name="Kim J.-M."/>
            <person name="Kodira C.D."/>
            <person name="Koehrsen M.J."/>
            <person name="Liu B."/>
            <person name="Miranda-Saavedra D."/>
            <person name="O'Leary S."/>
            <person name="Ortiz-Castellanos L."/>
            <person name="Poulter R."/>
            <person name="Rodriguez-Romero J."/>
            <person name="Ruiz-Herrera J."/>
            <person name="Shen Y.-Q."/>
            <person name="Zeng Q."/>
            <person name="Galagan J."/>
            <person name="Birren B.W."/>
            <person name="Cuomo C.A."/>
            <person name="Wickes B.L."/>
        </authorList>
    </citation>
    <scope>NUCLEOTIDE SEQUENCE [LARGE SCALE GENOMIC DNA]</scope>
    <source>
        <strain evidence="4">RA 99-880 / ATCC MYA-4621 / FGSC 9543 / NRRL 43880</strain>
    </source>
</reference>
<dbReference type="AlphaFoldDB" id="I1C825"/>
<keyword evidence="2" id="KW-1133">Transmembrane helix</keyword>
<dbReference type="STRING" id="246409.I1C825"/>
<dbReference type="RefSeq" id="XP_067520001.1">
    <property type="nucleotide sequence ID" value="XM_067663900.1"/>
</dbReference>
<keyword evidence="4" id="KW-1185">Reference proteome</keyword>
<dbReference type="VEuPathDB" id="FungiDB:RO3G_09315"/>
<evidence type="ECO:0000313" key="4">
    <source>
        <dbReference type="Proteomes" id="UP000009138"/>
    </source>
</evidence>
<dbReference type="EMBL" id="CH476738">
    <property type="protein sequence ID" value="EIE84605.1"/>
    <property type="molecule type" value="Genomic_DNA"/>
</dbReference>
<evidence type="ECO:0000256" key="1">
    <source>
        <dbReference type="SAM" id="Coils"/>
    </source>
</evidence>
<feature type="transmembrane region" description="Helical" evidence="2">
    <location>
        <begin position="14"/>
        <end position="31"/>
    </location>
</feature>
<keyword evidence="2" id="KW-0812">Transmembrane</keyword>
<dbReference type="InterPro" id="IPR009563">
    <property type="entry name" value="SSSCA1"/>
</dbReference>
<organism evidence="3 4">
    <name type="scientific">Rhizopus delemar (strain RA 99-880 / ATCC MYA-4621 / FGSC 9543 / NRRL 43880)</name>
    <name type="common">Mucormycosis agent</name>
    <name type="synonym">Rhizopus arrhizus var. delemar</name>
    <dbReference type="NCBI Taxonomy" id="246409"/>
    <lineage>
        <taxon>Eukaryota</taxon>
        <taxon>Fungi</taxon>
        <taxon>Fungi incertae sedis</taxon>
        <taxon>Mucoromycota</taxon>
        <taxon>Mucoromycotina</taxon>
        <taxon>Mucoromycetes</taxon>
        <taxon>Mucorales</taxon>
        <taxon>Mucorineae</taxon>
        <taxon>Rhizopodaceae</taxon>
        <taxon>Rhizopus</taxon>
    </lineage>
</organism>
<name>I1C825_RHIO9</name>
<dbReference type="GeneID" id="93616281"/>
<dbReference type="Proteomes" id="UP000009138">
    <property type="component" value="Unassembled WGS sequence"/>
</dbReference>
<evidence type="ECO:0000313" key="3">
    <source>
        <dbReference type="EMBL" id="EIE84605.1"/>
    </source>
</evidence>
<evidence type="ECO:0000256" key="2">
    <source>
        <dbReference type="SAM" id="Phobius"/>
    </source>
</evidence>